<evidence type="ECO:0000256" key="5">
    <source>
        <dbReference type="HAMAP-Rule" id="MF_00623"/>
    </source>
</evidence>
<dbReference type="PANTHER" id="PTHR21321">
    <property type="entry name" value="PNAS-3 RELATED"/>
    <property type="match status" value="1"/>
</dbReference>
<dbReference type="SMART" id="SM00322">
    <property type="entry name" value="KH"/>
    <property type="match status" value="1"/>
</dbReference>
<keyword evidence="2 5" id="KW-0963">Cytoplasm</keyword>
<dbReference type="GO" id="GO:0000467">
    <property type="term" value="P:exonucleolytic trimming to generate mature 3'-end of 5.8S rRNA from tricistronic rRNA transcript (SSU-rRNA, 5.8S rRNA, LSU-rRNA)"/>
    <property type="evidence" value="ECO:0007669"/>
    <property type="project" value="TreeGrafter"/>
</dbReference>
<dbReference type="InterPro" id="IPR048565">
    <property type="entry name" value="S1_RRP4"/>
</dbReference>
<feature type="domain" description="S1 motif" evidence="6">
    <location>
        <begin position="72"/>
        <end position="144"/>
    </location>
</feature>
<dbReference type="InterPro" id="IPR023474">
    <property type="entry name" value="Rrp4"/>
</dbReference>
<reference evidence="7 9" key="1">
    <citation type="submission" date="2015-10" db="EMBL/GenBank/DDBJ databases">
        <title>Complete genome sequence of hyperthermophilic archaeon Pyrodictium delaneyi Su06.</title>
        <authorList>
            <person name="Jung J.-H."/>
            <person name="Lin J."/>
            <person name="Holden J.F."/>
            <person name="Park C.-S."/>
        </authorList>
    </citation>
    <scope>NUCLEOTIDE SEQUENCE [LARGE SCALE GENOMIC DNA]</scope>
    <source>
        <strain evidence="7 9">Su06</strain>
    </source>
</reference>
<sequence length="240" mass="26533">MARIYVSPRSIVLPGDILAEGNDIVVDSPFIERKGNQYYATITGLASIQQLDDGKYKISIIPLEGAYIPKPGDIVIGLVKDIGLTHWEVDIASPYKGILTVQEVLDRPFNPAVDSLKKYLDVGDYIVAKVVAFDRARDPLLSIKGKGLGRIVEGSIVEIKPSRVPRVIGKKGSMVNMIMQETGCEIVVGQNGRILVRCPNKDLEEVVILSIKKIEAEAHTTGLTERVREFIRREKTRRGV</sequence>
<keyword evidence="3 5" id="KW-0271">Exosome</keyword>
<dbReference type="PATRIC" id="fig|1273541.4.peg.2120"/>
<dbReference type="OrthoDB" id="35160at2157"/>
<comment type="function">
    <text evidence="5">Non-catalytic component of the exosome, which is a complex involved in RNA degradation. Increases the RNA binding and the efficiency of RNA degradation. Confers strong poly(A) specificity to the exosome.</text>
</comment>
<keyword evidence="4 5" id="KW-0694">RNA-binding</keyword>
<dbReference type="EMBL" id="CP013011">
    <property type="protein sequence ID" value="ALL02037.1"/>
    <property type="molecule type" value="Genomic_DNA"/>
</dbReference>
<name>A0A0P0N652_9CREN</name>
<evidence type="ECO:0000256" key="1">
    <source>
        <dbReference type="ARBA" id="ARBA00009155"/>
    </source>
</evidence>
<dbReference type="InterPro" id="IPR004088">
    <property type="entry name" value="KH_dom_type_1"/>
</dbReference>
<dbReference type="Gene3D" id="2.40.50.100">
    <property type="match status" value="1"/>
</dbReference>
<dbReference type="GO" id="GO:0000178">
    <property type="term" value="C:exosome (RNase complex)"/>
    <property type="evidence" value="ECO:0007669"/>
    <property type="project" value="UniProtKB-KW"/>
</dbReference>
<dbReference type="InterPro" id="IPR012340">
    <property type="entry name" value="NA-bd_OB-fold"/>
</dbReference>
<dbReference type="PROSITE" id="PS50084">
    <property type="entry name" value="KH_TYPE_1"/>
    <property type="match status" value="1"/>
</dbReference>
<evidence type="ECO:0000256" key="4">
    <source>
        <dbReference type="ARBA" id="ARBA00022884"/>
    </source>
</evidence>
<reference evidence="8 10" key="2">
    <citation type="submission" date="2017-05" db="EMBL/GenBank/DDBJ databases">
        <title>The draft genome of the hyperthermophilic archaeon 'Pyrodictium delaneyi strain Hulk', an iron and nitrate reducer, reveals the capacity for sulfate reduction.</title>
        <authorList>
            <person name="Demey L.M."/>
            <person name="Miller C."/>
            <person name="Manzella M."/>
            <person name="Reguera G."/>
            <person name="Kashefi K."/>
        </authorList>
    </citation>
    <scope>NUCLEOTIDE SEQUENCE [LARGE SCALE GENOMIC DNA]</scope>
    <source>
        <strain evidence="8 10">Hulk</strain>
    </source>
</reference>
<dbReference type="InterPro" id="IPR003029">
    <property type="entry name" value="S1_domain"/>
</dbReference>
<dbReference type="Gene3D" id="2.40.50.140">
    <property type="entry name" value="Nucleic acid-binding proteins"/>
    <property type="match status" value="1"/>
</dbReference>
<dbReference type="Gene3D" id="3.30.1370.10">
    <property type="entry name" value="K Homology domain, type 1"/>
    <property type="match status" value="1"/>
</dbReference>
<dbReference type="GO" id="GO:0005737">
    <property type="term" value="C:cytoplasm"/>
    <property type="evidence" value="ECO:0007669"/>
    <property type="project" value="UniProtKB-SubCell"/>
</dbReference>
<dbReference type="GO" id="GO:0034475">
    <property type="term" value="P:U4 snRNA 3'-end processing"/>
    <property type="evidence" value="ECO:0007669"/>
    <property type="project" value="TreeGrafter"/>
</dbReference>
<dbReference type="SUPFAM" id="SSF110324">
    <property type="entry name" value="Ribosomal L27 protein-like"/>
    <property type="match status" value="1"/>
</dbReference>
<evidence type="ECO:0000313" key="7">
    <source>
        <dbReference type="EMBL" id="ALL02037.1"/>
    </source>
</evidence>
<comment type="subcellular location">
    <subcellularLocation>
        <location evidence="5">Cytoplasm</location>
    </subcellularLocation>
</comment>
<keyword evidence="10" id="KW-1185">Reference proteome</keyword>
<dbReference type="InterPro" id="IPR036612">
    <property type="entry name" value="KH_dom_type_1_sf"/>
</dbReference>
<dbReference type="GO" id="GO:0071051">
    <property type="term" value="P:poly(A)-dependent snoRNA 3'-end processing"/>
    <property type="evidence" value="ECO:0007669"/>
    <property type="project" value="TreeGrafter"/>
</dbReference>
<dbReference type="CDD" id="cd05789">
    <property type="entry name" value="S1_Rrp4"/>
    <property type="match status" value="1"/>
</dbReference>
<dbReference type="STRING" id="1273541.Pyrde_1994"/>
<dbReference type="Proteomes" id="UP000196694">
    <property type="component" value="Unassembled WGS sequence"/>
</dbReference>
<dbReference type="Pfam" id="PF00013">
    <property type="entry name" value="KH_1"/>
    <property type="match status" value="1"/>
</dbReference>
<dbReference type="SUPFAM" id="SSF54791">
    <property type="entry name" value="Eukaryotic type KH-domain (KH-domain type I)"/>
    <property type="match status" value="1"/>
</dbReference>
<dbReference type="Pfam" id="PF22625">
    <property type="entry name" value="ECR1_N_2"/>
    <property type="match status" value="1"/>
</dbReference>
<dbReference type="HAMAP" id="MF_00623">
    <property type="entry name" value="Exosome_Rrp4"/>
    <property type="match status" value="1"/>
</dbReference>
<evidence type="ECO:0000259" key="6">
    <source>
        <dbReference type="PROSITE" id="PS50126"/>
    </source>
</evidence>
<protein>
    <recommendedName>
        <fullName evidence="5">Exosome complex component Rrp4</fullName>
    </recommendedName>
</protein>
<dbReference type="EMBL" id="NCQP01000002">
    <property type="protein sequence ID" value="OWJ54803.1"/>
    <property type="molecule type" value="Genomic_DNA"/>
</dbReference>
<dbReference type="Proteomes" id="UP000058613">
    <property type="component" value="Chromosome"/>
</dbReference>
<dbReference type="RefSeq" id="WP_055410443.1">
    <property type="nucleotide sequence ID" value="NZ_CP013011.1"/>
</dbReference>
<dbReference type="KEGG" id="pdl:Pyrde_1994"/>
<accession>A0A0P0N652</accession>
<proteinExistence type="inferred from homology"/>
<dbReference type="NCBIfam" id="NF003181">
    <property type="entry name" value="PRK04163.1-1"/>
    <property type="match status" value="1"/>
</dbReference>
<comment type="subunit">
    <text evidence="5">Component of the archaeal exosome complex. Forms a trimer of Rrp4 and/or Csl4 subunits. The trimer associates with an hexameric ring-like arrangement composed of 3 Rrp41-Rrp42 heterodimers.</text>
</comment>
<dbReference type="GO" id="GO:0008143">
    <property type="term" value="F:poly(A) binding"/>
    <property type="evidence" value="ECO:0007669"/>
    <property type="project" value="InterPro"/>
</dbReference>
<evidence type="ECO:0000313" key="8">
    <source>
        <dbReference type="EMBL" id="OWJ54803.1"/>
    </source>
</evidence>
<dbReference type="PANTHER" id="PTHR21321:SF4">
    <property type="entry name" value="EXOSOME COMPLEX COMPONENT RRP4"/>
    <property type="match status" value="1"/>
</dbReference>
<evidence type="ECO:0000313" key="10">
    <source>
        <dbReference type="Proteomes" id="UP000196694"/>
    </source>
</evidence>
<dbReference type="PROSITE" id="PS50126">
    <property type="entry name" value="S1"/>
    <property type="match status" value="1"/>
</dbReference>
<evidence type="ECO:0000256" key="3">
    <source>
        <dbReference type="ARBA" id="ARBA00022835"/>
    </source>
</evidence>
<dbReference type="InterPro" id="IPR004087">
    <property type="entry name" value="KH_dom"/>
</dbReference>
<dbReference type="GeneID" id="26100333"/>
<comment type="similarity">
    <text evidence="1 5">Belongs to the RRP4 family.</text>
</comment>
<dbReference type="AlphaFoldDB" id="A0A0P0N652"/>
<dbReference type="InterPro" id="IPR054371">
    <property type="entry name" value="RRP4_N"/>
</dbReference>
<evidence type="ECO:0000313" key="9">
    <source>
        <dbReference type="Proteomes" id="UP000058613"/>
    </source>
</evidence>
<dbReference type="InterPro" id="IPR026699">
    <property type="entry name" value="Exosome_RNA_bind1/RRP40/RRP4"/>
</dbReference>
<organism evidence="7 9">
    <name type="scientific">Pyrodictium delaneyi</name>
    <dbReference type="NCBI Taxonomy" id="1273541"/>
    <lineage>
        <taxon>Archaea</taxon>
        <taxon>Thermoproteota</taxon>
        <taxon>Thermoprotei</taxon>
        <taxon>Desulfurococcales</taxon>
        <taxon>Pyrodictiaceae</taxon>
        <taxon>Pyrodictium</taxon>
    </lineage>
</organism>
<dbReference type="GO" id="GO:0071034">
    <property type="term" value="P:CUT catabolic process"/>
    <property type="evidence" value="ECO:0007669"/>
    <property type="project" value="TreeGrafter"/>
</dbReference>
<dbReference type="SMART" id="SM00316">
    <property type="entry name" value="S1"/>
    <property type="match status" value="1"/>
</dbReference>
<dbReference type="CDD" id="cd22524">
    <property type="entry name" value="KH-I_Rrp4_prokar"/>
    <property type="match status" value="1"/>
</dbReference>
<gene>
    <name evidence="5" type="primary">rrp4</name>
    <name evidence="8" type="ORF">Pdsh_03550</name>
    <name evidence="7" type="ORF">Pyrde_1994</name>
</gene>
<dbReference type="SUPFAM" id="SSF50249">
    <property type="entry name" value="Nucleic acid-binding proteins"/>
    <property type="match status" value="1"/>
</dbReference>
<evidence type="ECO:0000256" key="2">
    <source>
        <dbReference type="ARBA" id="ARBA00022490"/>
    </source>
</evidence>